<accession>A0ABV9KJB2</accession>
<organism evidence="2 3">
    <name type="scientific">Seohaeicola nanhaiensis</name>
    <dbReference type="NCBI Taxonomy" id="1387282"/>
    <lineage>
        <taxon>Bacteria</taxon>
        <taxon>Pseudomonadati</taxon>
        <taxon>Pseudomonadota</taxon>
        <taxon>Alphaproteobacteria</taxon>
        <taxon>Rhodobacterales</taxon>
        <taxon>Roseobacteraceae</taxon>
        <taxon>Seohaeicola</taxon>
    </lineage>
</organism>
<gene>
    <name evidence="2" type="ORF">ACFO5X_16955</name>
</gene>
<evidence type="ECO:0000313" key="3">
    <source>
        <dbReference type="Proteomes" id="UP001595973"/>
    </source>
</evidence>
<evidence type="ECO:0000313" key="2">
    <source>
        <dbReference type="EMBL" id="MFC4670257.1"/>
    </source>
</evidence>
<feature type="transmembrane region" description="Helical" evidence="1">
    <location>
        <begin position="129"/>
        <end position="147"/>
    </location>
</feature>
<name>A0ABV9KJB2_9RHOB</name>
<comment type="caution">
    <text evidence="2">The sequence shown here is derived from an EMBL/GenBank/DDBJ whole genome shotgun (WGS) entry which is preliminary data.</text>
</comment>
<keyword evidence="1" id="KW-0812">Transmembrane</keyword>
<proteinExistence type="predicted"/>
<feature type="transmembrane region" description="Helical" evidence="1">
    <location>
        <begin position="21"/>
        <end position="41"/>
    </location>
</feature>
<dbReference type="RefSeq" id="WP_380719068.1">
    <property type="nucleotide sequence ID" value="NZ_JBHSGI010000024.1"/>
</dbReference>
<feature type="transmembrane region" description="Helical" evidence="1">
    <location>
        <begin position="47"/>
        <end position="64"/>
    </location>
</feature>
<dbReference type="Pfam" id="PF20358">
    <property type="entry name" value="DUF6653"/>
    <property type="match status" value="1"/>
</dbReference>
<keyword evidence="1" id="KW-0472">Membrane</keyword>
<sequence>MDIYRLSERAMAMDDAAWARHAHPFSVYSRFAVLPLLALAIWSRVWLGIWALGPVLLVLVFTFLNPRLCTPVEGPPAGWAGKGTAGERLWLARRERAVPARHVVPCHLLSGVAVLGLVVYAVALWRLDAGLLLAGLALAMGGKAWFVDRMVWLYEDMRGAARDG</sequence>
<dbReference type="InterPro" id="IPR046595">
    <property type="entry name" value="DUF6653"/>
</dbReference>
<reference evidence="3" key="1">
    <citation type="journal article" date="2019" name="Int. J. Syst. Evol. Microbiol.">
        <title>The Global Catalogue of Microorganisms (GCM) 10K type strain sequencing project: providing services to taxonomists for standard genome sequencing and annotation.</title>
        <authorList>
            <consortium name="The Broad Institute Genomics Platform"/>
            <consortium name="The Broad Institute Genome Sequencing Center for Infectious Disease"/>
            <person name="Wu L."/>
            <person name="Ma J."/>
        </authorList>
    </citation>
    <scope>NUCLEOTIDE SEQUENCE [LARGE SCALE GENOMIC DNA]</scope>
    <source>
        <strain evidence="3">CGMCC 4.7283</strain>
    </source>
</reference>
<keyword evidence="1" id="KW-1133">Transmembrane helix</keyword>
<evidence type="ECO:0000256" key="1">
    <source>
        <dbReference type="SAM" id="Phobius"/>
    </source>
</evidence>
<dbReference type="EMBL" id="JBHSGI010000024">
    <property type="protein sequence ID" value="MFC4670257.1"/>
    <property type="molecule type" value="Genomic_DNA"/>
</dbReference>
<protein>
    <submittedName>
        <fullName evidence="2">DUF6653 family protein</fullName>
    </submittedName>
</protein>
<dbReference type="Proteomes" id="UP001595973">
    <property type="component" value="Unassembled WGS sequence"/>
</dbReference>
<feature type="transmembrane region" description="Helical" evidence="1">
    <location>
        <begin position="103"/>
        <end position="123"/>
    </location>
</feature>
<keyword evidence="3" id="KW-1185">Reference proteome</keyword>